<comment type="caution">
    <text evidence="2">The sequence shown here is derived from an EMBL/GenBank/DDBJ whole genome shotgun (WGS) entry which is preliminary data.</text>
</comment>
<name>A0A5B7H197_PORTR</name>
<proteinExistence type="predicted"/>
<accession>A0A5B7H197</accession>
<dbReference type="Proteomes" id="UP000324222">
    <property type="component" value="Unassembled WGS sequence"/>
</dbReference>
<dbReference type="EMBL" id="VSRR010021112">
    <property type="protein sequence ID" value="MPC63669.1"/>
    <property type="molecule type" value="Genomic_DNA"/>
</dbReference>
<protein>
    <submittedName>
        <fullName evidence="2">Uncharacterized protein</fullName>
    </submittedName>
</protein>
<organism evidence="2 3">
    <name type="scientific">Portunus trituberculatus</name>
    <name type="common">Swimming crab</name>
    <name type="synonym">Neptunus trituberculatus</name>
    <dbReference type="NCBI Taxonomy" id="210409"/>
    <lineage>
        <taxon>Eukaryota</taxon>
        <taxon>Metazoa</taxon>
        <taxon>Ecdysozoa</taxon>
        <taxon>Arthropoda</taxon>
        <taxon>Crustacea</taxon>
        <taxon>Multicrustacea</taxon>
        <taxon>Malacostraca</taxon>
        <taxon>Eumalacostraca</taxon>
        <taxon>Eucarida</taxon>
        <taxon>Decapoda</taxon>
        <taxon>Pleocyemata</taxon>
        <taxon>Brachyura</taxon>
        <taxon>Eubrachyura</taxon>
        <taxon>Portunoidea</taxon>
        <taxon>Portunidae</taxon>
        <taxon>Portuninae</taxon>
        <taxon>Portunus</taxon>
    </lineage>
</organism>
<gene>
    <name evidence="2" type="ORF">E2C01_057770</name>
</gene>
<reference evidence="2 3" key="1">
    <citation type="submission" date="2019-05" db="EMBL/GenBank/DDBJ databases">
        <title>Another draft genome of Portunus trituberculatus and its Hox gene families provides insights of decapod evolution.</title>
        <authorList>
            <person name="Jeong J.-H."/>
            <person name="Song I."/>
            <person name="Kim S."/>
            <person name="Choi T."/>
            <person name="Kim D."/>
            <person name="Ryu S."/>
            <person name="Kim W."/>
        </authorList>
    </citation>
    <scope>NUCLEOTIDE SEQUENCE [LARGE SCALE GENOMIC DNA]</scope>
    <source>
        <tissue evidence="2">Muscle</tissue>
    </source>
</reference>
<evidence type="ECO:0000313" key="2">
    <source>
        <dbReference type="EMBL" id="MPC63669.1"/>
    </source>
</evidence>
<dbReference type="AlphaFoldDB" id="A0A5B7H197"/>
<evidence type="ECO:0000313" key="3">
    <source>
        <dbReference type="Proteomes" id="UP000324222"/>
    </source>
</evidence>
<keyword evidence="3" id="KW-1185">Reference proteome</keyword>
<feature type="region of interest" description="Disordered" evidence="1">
    <location>
        <begin position="36"/>
        <end position="64"/>
    </location>
</feature>
<evidence type="ECO:0000256" key="1">
    <source>
        <dbReference type="SAM" id="MobiDB-lite"/>
    </source>
</evidence>
<sequence>MGAGGTLARFGCVGNSIQSFCNNTYVISTINSPDMTRVDLSCPRSDEEQHTGNKKKKISNGEVR</sequence>